<feature type="compositionally biased region" description="Basic and acidic residues" evidence="20">
    <location>
        <begin position="422"/>
        <end position="463"/>
    </location>
</feature>
<sequence>MTAEPMSESKLNTLVQKLHDFLAHSSEESEETSSPPRLMMNQSTDKISGSGNNSDMMENSKEEGTSSSEKSKSSGSSRSKRKPSIVTKYVESDDEKPLDETVNEDASNDNSENDITMQSLPKEDGLHGIVSCTACGQQVNHFQKDSIYRHPSLQVLICKNCFKYYMSDDISRDSDGMDEQCRWCAEGGNLICCDFCHNAFCKKCILRNLGRKELSTIMDENNQWYCYICHPEPLLDLVTACNSVFENLEQLLQQNKKKIKVDNEKNNKVYDHTPRFSPKKNSSSCNGEEKKLDDSYSGSITYSYSALIVPKEMIKKTKKLIETTANMNSSYVKFLKQATDNSDTDAATKLRQLKAFKSVLADIRKAHLALEEDLNSEIRGFDAVNKEKNTKEHKVVDAKSETKARKGEKFCALERKDVSKSEVKLSRKQVDSEHMDQSIPAEEQKAKKSASGEHDKSDKKEEPQYEPANTSEDLDMDIVSVPSSVPEDIFENLETAMEVQSSADHQGDGNSFTEQELESASLKLNATSKDNKGGIKSKTTAKVTKELYVKLTPVSLSNSPIKGADSQEVLQDKDGCKSSGLSPKPENCELGQEKNDNALLLECEVLLPSEESDLRRSPRVKTTPLRRQTETNPATSNSDEEGNETLKDKQKLSGPMRKKDKQNSSDSIIDNPKTNKLSKSKQPEIVDQNSDSDDVIAVLKQVSRMNHISSSDTDINETLINHEKTLYDLKTQTGKDDKGKRKRKSSTSGSDFDIKKGKSAKRCILAKKKRENQSESSNYDSDLEKEIKSMSKIGAARTSKKRVPNKKDYDSSEDEKHSRKRMDILGQRSLKAAQRRLSGEAERKPERDSFSSPDGTVDNDKTILELRERLSKKQQPGVFSDAPDKPSSGKEESCSSPEDSKVAEIKAKSRHLKTKACKKVQGSVSDIAEKFSKKEHSDDSSEDDKKQSKRGTEEKEKKTTPMKKKVLKREQLYESSSDSNEKLPEGEVCHFPEDIKQNKNATTNGEKRSKKIKDKTSKKKEELSDSVEKLQGKRDGCASSEEKRSKNAASGREKKRCSLPERSSRKRQDFSSSDTEKYSVKEDGCPSSDKKLRRIELRERRNLNSNRNTKEVQSGSSSDAEESSEDNKKLKKQRSSPKKKSGNVKEKMRNSLRTSTKRKQAEITSSSSSDIGDDQNSVGEGSSDEQKIKPVTENLVLSSHTGFCQSSGDEALSKSVPVTVDDDDDDNDPENRIAKKMLLEEIKANLSTEEDGSSDDEPEEGKKRTGKHHEANPGDEEVKNEVNSESDSDSEESKKPRYRHRLLRHKLTVSDGESGEEKKMKPKEHKEVKGRIRRKVSSEESEDSDFLESGVSEEVSESEDEQRPRTRSAKKAELEENQRSYKQKKKRRRIKVQEDSSSENKSNSEEGEKEDDEEEEEEEEEEDEEEVTDSEEEDLEPIQEGQEDDEEEEEKGGKDGGKSPMSPPQISPEKNLEPSKGIGMSSGDQQNKGLIASASSLSEEPLAPSSIDAESNGEYLEELPLEKESPVSQVFELEIEALTVDNTPSPEEGDTSSSRKQSEDPLTTVLENGAAIVTSTSFNGGVSPHTWGDSSPPCKKFRKERQTGAGPLGNSRVEGQRAVREKTGKKTHTLPSPPSPLASMAPVADSSTRVDSPSHGLVTSSLCSPSPTQLPLNPQLKPSRPGTYKMSVATQCDPEEIIVLSDSD</sequence>
<feature type="compositionally biased region" description="Basic and acidic residues" evidence="20">
    <location>
        <begin position="837"/>
        <end position="849"/>
    </location>
</feature>
<dbReference type="InterPro" id="IPR041430">
    <property type="entry name" value="ADD_ATRX"/>
</dbReference>
<feature type="compositionally biased region" description="Basic and acidic residues" evidence="20">
    <location>
        <begin position="58"/>
        <end position="72"/>
    </location>
</feature>
<feature type="compositionally biased region" description="Basic residues" evidence="20">
    <location>
        <begin position="1296"/>
        <end position="1307"/>
    </location>
</feature>
<protein>
    <recommendedName>
        <fullName evidence="4">Transcriptional regulator ATRX</fullName>
        <ecNumber evidence="3">3.6.4.12</ecNumber>
    </recommendedName>
    <alternativeName>
        <fullName evidence="16">ATP-dependent helicase ATRX</fullName>
    </alternativeName>
    <alternativeName>
        <fullName evidence="17">X-linked nuclear protein</fullName>
    </alternativeName>
</protein>
<comment type="similarity">
    <text evidence="2">Belongs to the SNF2/RAD54 helicase family.</text>
</comment>
<dbReference type="GO" id="GO:0005721">
    <property type="term" value="C:pericentric heterochromatin"/>
    <property type="evidence" value="ECO:0007669"/>
    <property type="project" value="TreeGrafter"/>
</dbReference>
<evidence type="ECO:0000256" key="5">
    <source>
        <dbReference type="ARBA" id="ARBA00022723"/>
    </source>
</evidence>
<feature type="compositionally biased region" description="Basic and acidic residues" evidence="20">
    <location>
        <begin position="1019"/>
        <end position="1045"/>
    </location>
</feature>
<dbReference type="PANTHER" id="PTHR46357">
    <property type="entry name" value="TRANSCRIPTIONAL REGULATOR ATRX"/>
    <property type="match status" value="1"/>
</dbReference>
<organism evidence="22">
    <name type="scientific">Desmodus rotundus</name>
    <name type="common">Vampire bat</name>
    <dbReference type="NCBI Taxonomy" id="9430"/>
    <lineage>
        <taxon>Eukaryota</taxon>
        <taxon>Metazoa</taxon>
        <taxon>Chordata</taxon>
        <taxon>Craniata</taxon>
        <taxon>Vertebrata</taxon>
        <taxon>Euteleostomi</taxon>
        <taxon>Mammalia</taxon>
        <taxon>Eutheria</taxon>
        <taxon>Laurasiatheria</taxon>
        <taxon>Chiroptera</taxon>
        <taxon>Yangochiroptera</taxon>
        <taxon>Phyllostomidae</taxon>
        <taxon>Desmodontinae</taxon>
        <taxon>Desmodus</taxon>
    </lineage>
</organism>
<dbReference type="GO" id="GO:0016787">
    <property type="term" value="F:hydrolase activity"/>
    <property type="evidence" value="ECO:0007669"/>
    <property type="project" value="UniProtKB-KW"/>
</dbReference>
<dbReference type="GO" id="GO:0006281">
    <property type="term" value="P:DNA repair"/>
    <property type="evidence" value="ECO:0007669"/>
    <property type="project" value="UniProtKB-KW"/>
</dbReference>
<evidence type="ECO:0000313" key="22">
    <source>
        <dbReference type="EMBL" id="JAA49988.1"/>
    </source>
</evidence>
<keyword evidence="11" id="KW-0862">Zinc</keyword>
<feature type="compositionally biased region" description="Low complexity" evidence="20">
    <location>
        <begin position="1490"/>
        <end position="1507"/>
    </location>
</feature>
<feature type="compositionally biased region" description="Basic and acidic residues" evidence="20">
    <location>
        <begin position="927"/>
        <end position="959"/>
    </location>
</feature>
<feature type="compositionally biased region" description="Basic and acidic residues" evidence="20">
    <location>
        <begin position="1614"/>
        <end position="1624"/>
    </location>
</feature>
<evidence type="ECO:0000256" key="12">
    <source>
        <dbReference type="ARBA" id="ARBA00022840"/>
    </source>
</evidence>
<feature type="compositionally biased region" description="Basic and acidic residues" evidence="20">
    <location>
        <begin position="1229"/>
        <end position="1243"/>
    </location>
</feature>
<keyword evidence="9" id="KW-0378">Hydrolase</keyword>
<reference evidence="22" key="1">
    <citation type="submission" date="2012-11" db="EMBL/GenBank/DDBJ databases">
        <title>The Vampirome: Transcriptome and Proteome Analysis of the Submandibular and Accessory Glands of the Vampire Bat and Vector of Human Rabies, Desmodus rotundus.</title>
        <authorList>
            <person name="Francischetti I.M.B."/>
            <person name="Assumpcao T.C.F."/>
            <person name="Ma D."/>
            <person name="Vicente E.C."/>
            <person name="Ribeiro J.M.C."/>
        </authorList>
    </citation>
    <scope>NUCLEOTIDE SEQUENCE</scope>
    <source>
        <tissue evidence="22">Salivary gland</tissue>
    </source>
</reference>
<feature type="compositionally biased region" description="Basic residues" evidence="20">
    <location>
        <begin position="757"/>
        <end position="770"/>
    </location>
</feature>
<feature type="compositionally biased region" description="Polar residues" evidence="20">
    <location>
        <begin position="1540"/>
        <end position="1555"/>
    </location>
</feature>
<feature type="compositionally biased region" description="Polar residues" evidence="20">
    <location>
        <begin position="664"/>
        <end position="677"/>
    </location>
</feature>
<feature type="compositionally biased region" description="Basic and acidic residues" evidence="20">
    <location>
        <begin position="882"/>
        <end position="907"/>
    </location>
</feature>
<evidence type="ECO:0000256" key="7">
    <source>
        <dbReference type="ARBA" id="ARBA00022763"/>
    </source>
</evidence>
<dbReference type="InterPro" id="IPR025766">
    <property type="entry name" value="ADD"/>
</dbReference>
<evidence type="ECO:0000256" key="14">
    <source>
        <dbReference type="ARBA" id="ARBA00023204"/>
    </source>
</evidence>
<comment type="catalytic activity">
    <reaction evidence="19">
        <text>ATP + H2O = ADP + phosphate + H(+)</text>
        <dbReference type="Rhea" id="RHEA:13065"/>
        <dbReference type="ChEBI" id="CHEBI:15377"/>
        <dbReference type="ChEBI" id="CHEBI:15378"/>
        <dbReference type="ChEBI" id="CHEBI:30616"/>
        <dbReference type="ChEBI" id="CHEBI:43474"/>
        <dbReference type="ChEBI" id="CHEBI:456216"/>
        <dbReference type="EC" id="3.6.4.12"/>
    </reaction>
</comment>
<dbReference type="GO" id="GO:0005524">
    <property type="term" value="F:ATP binding"/>
    <property type="evidence" value="ECO:0007669"/>
    <property type="project" value="UniProtKB-KW"/>
</dbReference>
<feature type="region of interest" description="Disordered" evidence="20">
    <location>
        <begin position="552"/>
        <end position="593"/>
    </location>
</feature>
<keyword evidence="13" id="KW-0238">DNA-binding</keyword>
<dbReference type="GO" id="GO:0005634">
    <property type="term" value="C:nucleus"/>
    <property type="evidence" value="ECO:0007669"/>
    <property type="project" value="UniProtKB-SubCell"/>
</dbReference>
<name>K9IPF5_DESRO</name>
<comment type="subunit">
    <text evidence="18">Interacts with DAXX to form the chromatin remodeling complex ATRX:DAXX. Probably binds EZH2. Binds annexin V in a calcium and phosphatidylcholine/phosphatidylserine-dependent manner. Interacts directly with CBX5 via the PxVxL motif. Interacts with RAD50, MRE11 and NBN; indicative for an association with the MRN complex. Interacts with histone MACROH2A1. Interacts with histone H3 peptides methylated at 'Lys-10' with preferences H3K9me3 &gt; H3K9me2 &gt; H3K9me1. Interacts with histone H3 peptides unmethylated at 'Lys-5' (H3K4me0). Interacts with MECP2, SMC1 and SMC3. Interacts with SETDB1, TRIM28 and ZNF274.</text>
</comment>
<dbReference type="GO" id="GO:0010468">
    <property type="term" value="P:regulation of gene expression"/>
    <property type="evidence" value="ECO:0007669"/>
    <property type="project" value="UniProtKB-ARBA"/>
</dbReference>
<dbReference type="CDD" id="cd11726">
    <property type="entry name" value="ADDz_ATRX"/>
    <property type="match status" value="1"/>
</dbReference>
<dbReference type="GO" id="GO:0031490">
    <property type="term" value="F:chromatin DNA binding"/>
    <property type="evidence" value="ECO:0007669"/>
    <property type="project" value="TreeGrafter"/>
</dbReference>
<dbReference type="InterPro" id="IPR013083">
    <property type="entry name" value="Znf_RING/FYVE/PHD"/>
</dbReference>
<dbReference type="FunFam" id="3.30.40.10:FF:000091">
    <property type="entry name" value="transcriptional regulator ATRX isoform X1"/>
    <property type="match status" value="1"/>
</dbReference>
<evidence type="ECO:0000256" key="6">
    <source>
        <dbReference type="ARBA" id="ARBA00022741"/>
    </source>
</evidence>
<dbReference type="PROSITE" id="PS51533">
    <property type="entry name" value="ADD"/>
    <property type="match status" value="1"/>
</dbReference>
<evidence type="ECO:0000256" key="2">
    <source>
        <dbReference type="ARBA" id="ARBA00007025"/>
    </source>
</evidence>
<dbReference type="PANTHER" id="PTHR46357:SF1">
    <property type="entry name" value="TRANSCRIPTIONAL REGULATOR ATRX"/>
    <property type="match status" value="1"/>
</dbReference>
<evidence type="ECO:0000256" key="18">
    <source>
        <dbReference type="ARBA" id="ARBA00046653"/>
    </source>
</evidence>
<feature type="compositionally biased region" description="Basic and acidic residues" evidence="20">
    <location>
        <begin position="1260"/>
        <end position="1282"/>
    </location>
</feature>
<feature type="compositionally biased region" description="Basic residues" evidence="20">
    <location>
        <begin position="1129"/>
        <end position="1142"/>
    </location>
</feature>
<feature type="region of interest" description="Disordered" evidence="20">
    <location>
        <begin position="422"/>
        <end position="477"/>
    </location>
</feature>
<evidence type="ECO:0000256" key="9">
    <source>
        <dbReference type="ARBA" id="ARBA00022801"/>
    </source>
</evidence>
<keyword evidence="14" id="KW-0234">DNA repair</keyword>
<keyword evidence="12" id="KW-0067">ATP-binding</keyword>
<evidence type="ECO:0000256" key="20">
    <source>
        <dbReference type="SAM" id="MobiDB-lite"/>
    </source>
</evidence>
<feature type="region of interest" description="Disordered" evidence="20">
    <location>
        <begin position="724"/>
        <end position="1686"/>
    </location>
</feature>
<feature type="compositionally biased region" description="Polar residues" evidence="20">
    <location>
        <begin position="1195"/>
        <end position="1208"/>
    </location>
</feature>
<evidence type="ECO:0000256" key="10">
    <source>
        <dbReference type="ARBA" id="ARBA00022806"/>
    </source>
</evidence>
<feature type="compositionally biased region" description="Basic and acidic residues" evidence="20">
    <location>
        <begin position="724"/>
        <end position="739"/>
    </location>
</feature>
<feature type="compositionally biased region" description="Basic residues" evidence="20">
    <location>
        <begin position="908"/>
        <end position="918"/>
    </location>
</feature>
<keyword evidence="15" id="KW-0539">Nucleus</keyword>
<feature type="compositionally biased region" description="Polar residues" evidence="20">
    <location>
        <begin position="499"/>
        <end position="514"/>
    </location>
</feature>
<feature type="compositionally biased region" description="Basic residues" evidence="20">
    <location>
        <begin position="1381"/>
        <end position="1390"/>
    </location>
</feature>
<feature type="compositionally biased region" description="Basic and acidic residues" evidence="20">
    <location>
        <begin position="979"/>
        <end position="997"/>
    </location>
</feature>
<feature type="region of interest" description="Disordered" evidence="20">
    <location>
        <begin position="21"/>
        <end position="118"/>
    </location>
</feature>
<dbReference type="SUPFAM" id="SSF57903">
    <property type="entry name" value="FYVE/PHD zinc finger"/>
    <property type="match status" value="1"/>
</dbReference>
<evidence type="ECO:0000256" key="1">
    <source>
        <dbReference type="ARBA" id="ARBA00004123"/>
    </source>
</evidence>
<feature type="compositionally biased region" description="Basic and acidic residues" evidence="20">
    <location>
        <begin position="1056"/>
        <end position="1102"/>
    </location>
</feature>
<evidence type="ECO:0000256" key="15">
    <source>
        <dbReference type="ARBA" id="ARBA00023242"/>
    </source>
</evidence>
<feature type="compositionally biased region" description="Acidic residues" evidence="20">
    <location>
        <begin position="1248"/>
        <end position="1259"/>
    </location>
</feature>
<evidence type="ECO:0000259" key="21">
    <source>
        <dbReference type="PROSITE" id="PS51533"/>
    </source>
</evidence>
<evidence type="ECO:0000256" key="19">
    <source>
        <dbReference type="ARBA" id="ARBA00047995"/>
    </source>
</evidence>
<dbReference type="EC" id="3.6.4.12" evidence="3"/>
<feature type="compositionally biased region" description="Basic residues" evidence="20">
    <location>
        <begin position="1008"/>
        <end position="1018"/>
    </location>
</feature>
<dbReference type="EMBL" id="GABZ01003537">
    <property type="protein sequence ID" value="JAA49988.1"/>
    <property type="molecule type" value="mRNA"/>
</dbReference>
<dbReference type="GO" id="GO:0008270">
    <property type="term" value="F:zinc ion binding"/>
    <property type="evidence" value="ECO:0007669"/>
    <property type="project" value="UniProtKB-KW"/>
</dbReference>
<dbReference type="GO" id="GO:0031297">
    <property type="term" value="P:replication fork processing"/>
    <property type="evidence" value="ECO:0007669"/>
    <property type="project" value="TreeGrafter"/>
</dbReference>
<keyword evidence="7" id="KW-0227">DNA damage</keyword>
<accession>K9IPF5</accession>
<feature type="compositionally biased region" description="Basic and acidic residues" evidence="20">
    <location>
        <begin position="858"/>
        <end position="871"/>
    </location>
</feature>
<feature type="region of interest" description="Disordered" evidence="20">
    <location>
        <begin position="611"/>
        <end position="693"/>
    </location>
</feature>
<evidence type="ECO:0000256" key="16">
    <source>
        <dbReference type="ARBA" id="ARBA00031106"/>
    </source>
</evidence>
<comment type="subcellular location">
    <subcellularLocation>
        <location evidence="1">Nucleus</location>
    </subcellularLocation>
</comment>
<feature type="compositionally biased region" description="Acidic residues" evidence="20">
    <location>
        <begin position="1405"/>
        <end position="1450"/>
    </location>
</feature>
<feature type="domain" description="PHD-type" evidence="21">
    <location>
        <begin position="120"/>
        <end position="257"/>
    </location>
</feature>
<dbReference type="InterPro" id="IPR052131">
    <property type="entry name" value="ATRX_domain-containing"/>
</dbReference>
<feature type="compositionally biased region" description="Basic and acidic residues" evidence="20">
    <location>
        <begin position="1315"/>
        <end position="1330"/>
    </location>
</feature>
<feature type="compositionally biased region" description="Basic and acidic residues" evidence="20">
    <location>
        <begin position="1370"/>
        <end position="1379"/>
    </location>
</feature>
<feature type="compositionally biased region" description="Polar residues" evidence="20">
    <location>
        <begin position="40"/>
        <end position="57"/>
    </location>
</feature>
<keyword evidence="5" id="KW-0479">Metal-binding</keyword>
<feature type="region of interest" description="Disordered" evidence="20">
    <location>
        <begin position="269"/>
        <end position="290"/>
    </location>
</feature>
<dbReference type="GO" id="GO:0003678">
    <property type="term" value="F:DNA helicase activity"/>
    <property type="evidence" value="ECO:0007669"/>
    <property type="project" value="UniProtKB-EC"/>
</dbReference>
<evidence type="ECO:0000256" key="11">
    <source>
        <dbReference type="ARBA" id="ARBA00022833"/>
    </source>
</evidence>
<feature type="region of interest" description="Disordered" evidence="20">
    <location>
        <begin position="499"/>
        <end position="538"/>
    </location>
</feature>
<proteinExistence type="evidence at transcript level"/>
<feature type="compositionally biased region" description="Basic and acidic residues" evidence="20">
    <location>
        <begin position="805"/>
        <end position="823"/>
    </location>
</feature>
<keyword evidence="8" id="KW-0863">Zinc-finger</keyword>
<evidence type="ECO:0000256" key="3">
    <source>
        <dbReference type="ARBA" id="ARBA00012551"/>
    </source>
</evidence>
<dbReference type="Pfam" id="PF17981">
    <property type="entry name" value="ADD_ATRX"/>
    <property type="match status" value="1"/>
</dbReference>
<keyword evidence="10" id="KW-0347">Helicase</keyword>
<evidence type="ECO:0000256" key="8">
    <source>
        <dbReference type="ARBA" id="ARBA00022771"/>
    </source>
</evidence>
<feature type="compositionally biased region" description="Acidic residues" evidence="20">
    <location>
        <begin position="92"/>
        <end position="107"/>
    </location>
</feature>
<dbReference type="InterPro" id="IPR011011">
    <property type="entry name" value="Znf_FYVE_PHD"/>
</dbReference>
<keyword evidence="6" id="KW-0547">Nucleotide-binding</keyword>
<evidence type="ECO:0000256" key="17">
    <source>
        <dbReference type="ARBA" id="ARBA00043074"/>
    </source>
</evidence>
<evidence type="ECO:0000256" key="4">
    <source>
        <dbReference type="ARBA" id="ARBA00016932"/>
    </source>
</evidence>
<dbReference type="GO" id="GO:0006338">
    <property type="term" value="P:chromatin remodeling"/>
    <property type="evidence" value="ECO:0007669"/>
    <property type="project" value="TreeGrafter"/>
</dbReference>
<dbReference type="Gene3D" id="3.30.40.10">
    <property type="entry name" value="Zinc/RING finger domain, C3HC4 (zinc finger)"/>
    <property type="match status" value="1"/>
</dbReference>
<evidence type="ECO:0000256" key="13">
    <source>
        <dbReference type="ARBA" id="ARBA00023125"/>
    </source>
</evidence>
<feature type="compositionally biased region" description="Polar residues" evidence="20">
    <location>
        <begin position="1645"/>
        <end position="1672"/>
    </location>
</feature>